<gene>
    <name evidence="2" type="primary">AUGUSTUS-3.0.2_02964</name>
    <name evidence="2" type="ORF">TcasGA2_TC002964</name>
</gene>
<sequence>MDPHLANEVIEIEDDIIDLDDVEKTPEEIIYEWDAKIRKKLTMFSVVDNEIVLGDIMKEYLESFQEMASSYEEYETLKNKAFHHISCLYLYYVELQCCAPDNYLSNMEDILTLYCNLELEIIRPLKRKERQIESVSKKMIHALTVYLLERQDHILHVLIKMNTTNLSKSCSALLNILYKHFLINVPALNLCDESFCRNYIVFQKWKKIQKFDDWKHMDEILYKRFKRTPESIKNNELLRQILMPACESTVEIVLSLFRSFRDVSDAYFKHVMAKKNLDLADIDFNIDLGEDEPSLPVHDENEEEVKFLKAYYEIERNMSSLSHMINSSDMEEVDIFRKCKKEFDEDDDVQFIGITMLPNGPIHHIDDDIPRMSNSNNNNETTPLVQIEEESPSVTTPPSLQEPVVEETLETSTLENVNEISPICVGSPRTVSESSISCPTSDIAEAPTEELPAPVLPLIKEVISSASEIPEETQPKVPLVSNDTQTPSPSSPQSSDPVCENNIQRTVEMKSVEVQADVISNSVYNDYGLTTPPFDVPLDDQGAVEPRLYADIGQKKDSENIFEKIAVTTRTIDVQVDPPSSESCSYNDYGLTPPNDTPLDDHTRLQKTCLYANIRQDDKDLGEEKGAHEIDHSKENLDSEFEDFENQLGITEIPNIDSEEIDIESYKDDQQDNNQFKIRVNLDLQIPEDSSSKTSDQIDTGQEIVPNTAPNIEPSVTAESSKEIFNGNTVLKPLLSPNRTNGQTKDVPIPPKIVFTSSQKLRAAPLDDFSRFESAMHVRWSQDILSGPVTKAVPTKPQDKLDFFQDSKPVASASSRSSSPTEMTSPPYEAIDDFRGYYSASVNGRVRPSPPEPKVPKGILKRPQVRRPVAECVLVPKRVRRDPKLNMTPQVAIERLSFIENKIKKTVNNTRTLRVDYDKTTPHINEKDVVRCISPPRFSWIVDLAPSKQHPGKVKPVDAYCRKVSSKCEKNQSSCCNQLAEEFTKLNCNVEDKALNLTIPDIPVDPESEFSNSPTLLQGKDELLQHCLEETSIETPEVSNAKSLLCDNSNFYTSQTINDSNCNNRDLENTELKKQSVDETIKLPTAVPDSYDFDKTFKNEVFLKIDWQNLNDSDGETRLPLKKRKLSVAEKNEEEKKEEISYPATPMISIAELEALHPRKLPTNSTRPFKTPAERKEMPPLPVFCNVDSETSPIVTGQFNINNHTYHNPTINYHMNNVPVPFINVPCGSYYSIPPILVPFNNVSNFDQAKQQETTVKKETRKQGRQRRRH</sequence>
<name>D6WGX7_TRICA</name>
<evidence type="ECO:0000313" key="3">
    <source>
        <dbReference type="Proteomes" id="UP000007266"/>
    </source>
</evidence>
<dbReference type="EMBL" id="KQ971321">
    <property type="protein sequence ID" value="EFA00143.1"/>
    <property type="molecule type" value="Genomic_DNA"/>
</dbReference>
<evidence type="ECO:0000313" key="2">
    <source>
        <dbReference type="EMBL" id="EFA00143.1"/>
    </source>
</evidence>
<reference evidence="2 3" key="1">
    <citation type="journal article" date="2008" name="Nature">
        <title>The genome of the model beetle and pest Tribolium castaneum.</title>
        <authorList>
            <consortium name="Tribolium Genome Sequencing Consortium"/>
            <person name="Richards S."/>
            <person name="Gibbs R.A."/>
            <person name="Weinstock G.M."/>
            <person name="Brown S.J."/>
            <person name="Denell R."/>
            <person name="Beeman R.W."/>
            <person name="Gibbs R."/>
            <person name="Beeman R.W."/>
            <person name="Brown S.J."/>
            <person name="Bucher G."/>
            <person name="Friedrich M."/>
            <person name="Grimmelikhuijzen C.J."/>
            <person name="Klingler M."/>
            <person name="Lorenzen M."/>
            <person name="Richards S."/>
            <person name="Roth S."/>
            <person name="Schroder R."/>
            <person name="Tautz D."/>
            <person name="Zdobnov E.M."/>
            <person name="Muzny D."/>
            <person name="Gibbs R.A."/>
            <person name="Weinstock G.M."/>
            <person name="Attaway T."/>
            <person name="Bell S."/>
            <person name="Buhay C.J."/>
            <person name="Chandrabose M.N."/>
            <person name="Chavez D."/>
            <person name="Clerk-Blankenburg K.P."/>
            <person name="Cree A."/>
            <person name="Dao M."/>
            <person name="Davis C."/>
            <person name="Chacko J."/>
            <person name="Dinh H."/>
            <person name="Dugan-Rocha S."/>
            <person name="Fowler G."/>
            <person name="Garner T.T."/>
            <person name="Garnes J."/>
            <person name="Gnirke A."/>
            <person name="Hawes A."/>
            <person name="Hernandez J."/>
            <person name="Hines S."/>
            <person name="Holder M."/>
            <person name="Hume J."/>
            <person name="Jhangiani S.N."/>
            <person name="Joshi V."/>
            <person name="Khan Z.M."/>
            <person name="Jackson L."/>
            <person name="Kovar C."/>
            <person name="Kowis A."/>
            <person name="Lee S."/>
            <person name="Lewis L.R."/>
            <person name="Margolis J."/>
            <person name="Morgan M."/>
            <person name="Nazareth L.V."/>
            <person name="Nguyen N."/>
            <person name="Okwuonu G."/>
            <person name="Parker D."/>
            <person name="Richards S."/>
            <person name="Ruiz S.J."/>
            <person name="Santibanez J."/>
            <person name="Savard J."/>
            <person name="Scherer S.E."/>
            <person name="Schneider B."/>
            <person name="Sodergren E."/>
            <person name="Tautz D."/>
            <person name="Vattahil S."/>
            <person name="Villasana D."/>
            <person name="White C.S."/>
            <person name="Wright R."/>
            <person name="Park Y."/>
            <person name="Beeman R.W."/>
            <person name="Lord J."/>
            <person name="Oppert B."/>
            <person name="Lorenzen M."/>
            <person name="Brown S."/>
            <person name="Wang L."/>
            <person name="Savard J."/>
            <person name="Tautz D."/>
            <person name="Richards S."/>
            <person name="Weinstock G."/>
            <person name="Gibbs R.A."/>
            <person name="Liu Y."/>
            <person name="Worley K."/>
            <person name="Weinstock G."/>
            <person name="Elsik C.G."/>
            <person name="Reese J.T."/>
            <person name="Elhaik E."/>
            <person name="Landan G."/>
            <person name="Graur D."/>
            <person name="Arensburger P."/>
            <person name="Atkinson P."/>
            <person name="Beeman R.W."/>
            <person name="Beidler J."/>
            <person name="Brown S.J."/>
            <person name="Demuth J.P."/>
            <person name="Drury D.W."/>
            <person name="Du Y.Z."/>
            <person name="Fujiwara H."/>
            <person name="Lorenzen M."/>
            <person name="Maselli V."/>
            <person name="Osanai M."/>
            <person name="Park Y."/>
            <person name="Robertson H.M."/>
            <person name="Tu Z."/>
            <person name="Wang J.J."/>
            <person name="Wang S."/>
            <person name="Richards S."/>
            <person name="Song H."/>
            <person name="Zhang L."/>
            <person name="Sodergren E."/>
            <person name="Werner D."/>
            <person name="Stanke M."/>
            <person name="Morgenstern B."/>
            <person name="Solovyev V."/>
            <person name="Kosarev P."/>
            <person name="Brown G."/>
            <person name="Chen H.C."/>
            <person name="Ermolaeva O."/>
            <person name="Hlavina W."/>
            <person name="Kapustin Y."/>
            <person name="Kiryutin B."/>
            <person name="Kitts P."/>
            <person name="Maglott D."/>
            <person name="Pruitt K."/>
            <person name="Sapojnikov V."/>
            <person name="Souvorov A."/>
            <person name="Mackey A.J."/>
            <person name="Waterhouse R.M."/>
            <person name="Wyder S."/>
            <person name="Zdobnov E.M."/>
            <person name="Zdobnov E.M."/>
            <person name="Wyder S."/>
            <person name="Kriventseva E.V."/>
            <person name="Kadowaki T."/>
            <person name="Bork P."/>
            <person name="Aranda M."/>
            <person name="Bao R."/>
            <person name="Beermann A."/>
            <person name="Berns N."/>
            <person name="Bolognesi R."/>
            <person name="Bonneton F."/>
            <person name="Bopp D."/>
            <person name="Brown S.J."/>
            <person name="Bucher G."/>
            <person name="Butts T."/>
            <person name="Chaumot A."/>
            <person name="Denell R.E."/>
            <person name="Ferrier D.E."/>
            <person name="Friedrich M."/>
            <person name="Gordon C.M."/>
            <person name="Jindra M."/>
            <person name="Klingler M."/>
            <person name="Lan Q."/>
            <person name="Lattorff H.M."/>
            <person name="Laudet V."/>
            <person name="von Levetsow C."/>
            <person name="Liu Z."/>
            <person name="Lutz R."/>
            <person name="Lynch J.A."/>
            <person name="da Fonseca R.N."/>
            <person name="Posnien N."/>
            <person name="Reuter R."/>
            <person name="Roth S."/>
            <person name="Savard J."/>
            <person name="Schinko J.B."/>
            <person name="Schmitt C."/>
            <person name="Schoppmeier M."/>
            <person name="Schroder R."/>
            <person name="Shippy T.D."/>
            <person name="Simonnet F."/>
            <person name="Marques-Souza H."/>
            <person name="Tautz D."/>
            <person name="Tomoyasu Y."/>
            <person name="Trauner J."/>
            <person name="Van der Zee M."/>
            <person name="Vervoort M."/>
            <person name="Wittkopp N."/>
            <person name="Wimmer E.A."/>
            <person name="Yang X."/>
            <person name="Jones A.K."/>
            <person name="Sattelle D.B."/>
            <person name="Ebert P.R."/>
            <person name="Nelson D."/>
            <person name="Scott J.G."/>
            <person name="Beeman R.W."/>
            <person name="Muthukrishnan S."/>
            <person name="Kramer K.J."/>
            <person name="Arakane Y."/>
            <person name="Beeman R.W."/>
            <person name="Zhu Q."/>
            <person name="Hogenkamp D."/>
            <person name="Dixit R."/>
            <person name="Oppert B."/>
            <person name="Jiang H."/>
            <person name="Zou Z."/>
            <person name="Marshall J."/>
            <person name="Elpidina E."/>
            <person name="Vinokurov K."/>
            <person name="Oppert C."/>
            <person name="Zou Z."/>
            <person name="Evans J."/>
            <person name="Lu Z."/>
            <person name="Zhao P."/>
            <person name="Sumathipala N."/>
            <person name="Altincicek B."/>
            <person name="Vilcinskas A."/>
            <person name="Williams M."/>
            <person name="Hultmark D."/>
            <person name="Hetru C."/>
            <person name="Jiang H."/>
            <person name="Grimmelikhuijzen C.J."/>
            <person name="Hauser F."/>
            <person name="Cazzamali G."/>
            <person name="Williamson M."/>
            <person name="Park Y."/>
            <person name="Li B."/>
            <person name="Tanaka Y."/>
            <person name="Predel R."/>
            <person name="Neupert S."/>
            <person name="Schachtner J."/>
            <person name="Verleyen P."/>
            <person name="Raible F."/>
            <person name="Bork P."/>
            <person name="Friedrich M."/>
            <person name="Walden K.K."/>
            <person name="Robertson H.M."/>
            <person name="Angeli S."/>
            <person name="Foret S."/>
            <person name="Bucher G."/>
            <person name="Schuetz S."/>
            <person name="Maleszka R."/>
            <person name="Wimmer E.A."/>
            <person name="Beeman R.W."/>
            <person name="Lorenzen M."/>
            <person name="Tomoyasu Y."/>
            <person name="Miller S.C."/>
            <person name="Grossmann D."/>
            <person name="Bucher G."/>
        </authorList>
    </citation>
    <scope>NUCLEOTIDE SEQUENCE [LARGE SCALE GENOMIC DNA]</scope>
    <source>
        <strain evidence="2 3">Georgia GA2</strain>
    </source>
</reference>
<dbReference type="OrthoDB" id="6783512at2759"/>
<feature type="region of interest" description="Disordered" evidence="1">
    <location>
        <begin position="1249"/>
        <end position="1270"/>
    </location>
</feature>
<keyword evidence="3" id="KW-1185">Reference proteome</keyword>
<feature type="region of interest" description="Disordered" evidence="1">
    <location>
        <begin position="576"/>
        <end position="601"/>
    </location>
</feature>
<dbReference type="HOGENOM" id="CLU_264039_0_0_1"/>
<evidence type="ECO:0000256" key="1">
    <source>
        <dbReference type="SAM" id="MobiDB-lite"/>
    </source>
</evidence>
<accession>D6WGX7</accession>
<feature type="compositionally biased region" description="Low complexity" evidence="1">
    <location>
        <begin position="483"/>
        <end position="497"/>
    </location>
</feature>
<reference evidence="2 3" key="2">
    <citation type="journal article" date="2010" name="Nucleic Acids Res.">
        <title>BeetleBase in 2010: revisions to provide comprehensive genomic information for Tribolium castaneum.</title>
        <authorList>
            <person name="Kim H.S."/>
            <person name="Murphy T."/>
            <person name="Xia J."/>
            <person name="Caragea D."/>
            <person name="Park Y."/>
            <person name="Beeman R.W."/>
            <person name="Lorenzen M.D."/>
            <person name="Butcher S."/>
            <person name="Manak J.R."/>
            <person name="Brown S.J."/>
        </authorList>
    </citation>
    <scope>GENOME REANNOTATION</scope>
    <source>
        <strain evidence="2 3">Georgia GA2</strain>
    </source>
</reference>
<protein>
    <submittedName>
        <fullName evidence="2">Uncharacterized protein</fullName>
    </submittedName>
</protein>
<proteinExistence type="predicted"/>
<organism evidence="2 3">
    <name type="scientific">Tribolium castaneum</name>
    <name type="common">Red flour beetle</name>
    <dbReference type="NCBI Taxonomy" id="7070"/>
    <lineage>
        <taxon>Eukaryota</taxon>
        <taxon>Metazoa</taxon>
        <taxon>Ecdysozoa</taxon>
        <taxon>Arthropoda</taxon>
        <taxon>Hexapoda</taxon>
        <taxon>Insecta</taxon>
        <taxon>Pterygota</taxon>
        <taxon>Neoptera</taxon>
        <taxon>Endopterygota</taxon>
        <taxon>Coleoptera</taxon>
        <taxon>Polyphaga</taxon>
        <taxon>Cucujiformia</taxon>
        <taxon>Tenebrionidae</taxon>
        <taxon>Tenebrionidae incertae sedis</taxon>
        <taxon>Tribolium</taxon>
    </lineage>
</organism>
<feature type="compositionally biased region" description="Low complexity" evidence="1">
    <location>
        <begin position="807"/>
        <end position="827"/>
    </location>
</feature>
<feature type="region of interest" description="Disordered" evidence="1">
    <location>
        <begin position="791"/>
        <end position="827"/>
    </location>
</feature>
<dbReference type="Proteomes" id="UP000007266">
    <property type="component" value="Linkage group 3"/>
</dbReference>
<dbReference type="InParanoid" id="D6WGX7"/>
<dbReference type="KEGG" id="tca:103312333"/>
<dbReference type="AlphaFoldDB" id="D6WGX7"/>
<feature type="compositionally biased region" description="Polar residues" evidence="1">
    <location>
        <begin position="576"/>
        <end position="586"/>
    </location>
</feature>
<feature type="region of interest" description="Disordered" evidence="1">
    <location>
        <begin position="469"/>
        <end position="499"/>
    </location>
</feature>